<dbReference type="SUPFAM" id="SSF47473">
    <property type="entry name" value="EF-hand"/>
    <property type="match status" value="1"/>
</dbReference>
<dbReference type="InParanoid" id="A0A6P8HYR9"/>
<protein>
    <submittedName>
        <fullName evidence="4">Dynein regulatory complex protein 8-like</fullName>
    </submittedName>
</protein>
<dbReference type="OrthoDB" id="10260307at2759"/>
<feature type="domain" description="EF-hand" evidence="2">
    <location>
        <begin position="33"/>
        <end position="68"/>
    </location>
</feature>
<dbReference type="Gene3D" id="1.10.238.10">
    <property type="entry name" value="EF-hand"/>
    <property type="match status" value="2"/>
</dbReference>
<feature type="domain" description="EF-hand" evidence="2">
    <location>
        <begin position="111"/>
        <end position="146"/>
    </location>
</feature>
<accession>A0A6P8HYR9</accession>
<dbReference type="InterPro" id="IPR002048">
    <property type="entry name" value="EF_hand_dom"/>
</dbReference>
<reference evidence="4" key="1">
    <citation type="submission" date="2025-08" db="UniProtKB">
        <authorList>
            <consortium name="RefSeq"/>
        </authorList>
    </citation>
    <scope>IDENTIFICATION</scope>
    <source>
        <tissue evidence="4">Tentacle</tissue>
    </source>
</reference>
<keyword evidence="3" id="KW-1185">Reference proteome</keyword>
<evidence type="ECO:0000256" key="1">
    <source>
        <dbReference type="SAM" id="MobiDB-lite"/>
    </source>
</evidence>
<dbReference type="GO" id="GO:0005509">
    <property type="term" value="F:calcium ion binding"/>
    <property type="evidence" value="ECO:0007669"/>
    <property type="project" value="InterPro"/>
</dbReference>
<dbReference type="GeneID" id="116297447"/>
<dbReference type="AlphaFoldDB" id="A0A6P8HYR9"/>
<dbReference type="InterPro" id="IPR011992">
    <property type="entry name" value="EF-hand-dom_pair"/>
</dbReference>
<dbReference type="Proteomes" id="UP000515163">
    <property type="component" value="Unplaced"/>
</dbReference>
<dbReference type="RefSeq" id="XP_031561529.1">
    <property type="nucleotide sequence ID" value="XM_031705669.1"/>
</dbReference>
<dbReference type="FunFam" id="1.10.238.10:FF:000001">
    <property type="entry name" value="Calmodulin 1"/>
    <property type="match status" value="1"/>
</dbReference>
<organism evidence="3 4">
    <name type="scientific">Actinia tenebrosa</name>
    <name type="common">Australian red waratah sea anemone</name>
    <dbReference type="NCBI Taxonomy" id="6105"/>
    <lineage>
        <taxon>Eukaryota</taxon>
        <taxon>Metazoa</taxon>
        <taxon>Cnidaria</taxon>
        <taxon>Anthozoa</taxon>
        <taxon>Hexacorallia</taxon>
        <taxon>Actiniaria</taxon>
        <taxon>Actiniidae</taxon>
        <taxon>Actinia</taxon>
    </lineage>
</organism>
<feature type="region of interest" description="Disordered" evidence="1">
    <location>
        <begin position="1"/>
        <end position="32"/>
    </location>
</feature>
<evidence type="ECO:0000313" key="4">
    <source>
        <dbReference type="RefSeq" id="XP_031561529.1"/>
    </source>
</evidence>
<feature type="compositionally biased region" description="Polar residues" evidence="1">
    <location>
        <begin position="1"/>
        <end position="21"/>
    </location>
</feature>
<dbReference type="Pfam" id="PF13499">
    <property type="entry name" value="EF-hand_7"/>
    <property type="match status" value="1"/>
</dbReference>
<dbReference type="PROSITE" id="PS50222">
    <property type="entry name" value="EF_HAND_2"/>
    <property type="match status" value="2"/>
</dbReference>
<proteinExistence type="predicted"/>
<sequence length="181" mass="20347">MADTTSAVGAESTEPTNNAEKTPTDGGDSSAAELQKKIAEAFEIFDHESNKTVDVREVGTIVRSLLCCPTEGELHDILADVEEEEPTGYIRFEKFQPVMLKVLLERKYKPSPEDQLNKAFEVLDQEKKSYLTTEELTKYMTEEGEPFTQEEMEEMLSAAVDPEKGVVFYKDFVAMMVVEDS</sequence>
<dbReference type="PANTHER" id="PTHR46763:SF1">
    <property type="entry name" value="DYNEIN REGULATORY COMPLEX PROTEIN 8"/>
    <property type="match status" value="1"/>
</dbReference>
<dbReference type="SMART" id="SM00054">
    <property type="entry name" value="EFh"/>
    <property type="match status" value="2"/>
</dbReference>
<evidence type="ECO:0000313" key="3">
    <source>
        <dbReference type="Proteomes" id="UP000515163"/>
    </source>
</evidence>
<evidence type="ECO:0000259" key="2">
    <source>
        <dbReference type="PROSITE" id="PS50222"/>
    </source>
</evidence>
<dbReference type="KEGG" id="aten:116297447"/>
<gene>
    <name evidence="4" type="primary">LOC116297447</name>
</gene>
<name>A0A6P8HYR9_ACTTE</name>
<dbReference type="PANTHER" id="PTHR46763">
    <property type="entry name" value="DYNEIN REGULATORY COMPLEX PROTEIN 8"/>
    <property type="match status" value="1"/>
</dbReference>